<name>A0ABM0RRE5_GALVR</name>
<keyword evidence="2" id="KW-0732">Signal</keyword>
<keyword evidence="3" id="KW-1015">Disulfide bond</keyword>
<evidence type="ECO:0000256" key="3">
    <source>
        <dbReference type="ARBA" id="ARBA00023157"/>
    </source>
</evidence>
<protein>
    <submittedName>
        <fullName evidence="6">Retbindin</fullName>
    </submittedName>
</protein>
<dbReference type="Proteomes" id="UP000694923">
    <property type="component" value="Unplaced"/>
</dbReference>
<accession>A0ABM0RRE5</accession>
<evidence type="ECO:0000313" key="5">
    <source>
        <dbReference type="Proteomes" id="UP000694923"/>
    </source>
</evidence>
<dbReference type="GeneID" id="103600660"/>
<evidence type="ECO:0000313" key="6">
    <source>
        <dbReference type="RefSeq" id="XP_008583186.1"/>
    </source>
</evidence>
<proteinExistence type="inferred from homology"/>
<dbReference type="InterPro" id="IPR018143">
    <property type="entry name" value="Folate_rcpt-like"/>
</dbReference>
<dbReference type="PANTHER" id="PTHR10517:SF19">
    <property type="entry name" value="RETBINDIN"/>
    <property type="match status" value="1"/>
</dbReference>
<dbReference type="InterPro" id="IPR004269">
    <property type="entry name" value="Folate_rcpt"/>
</dbReference>
<dbReference type="RefSeq" id="XP_008583186.1">
    <property type="nucleotide sequence ID" value="XM_008584964.1"/>
</dbReference>
<dbReference type="Pfam" id="PF03024">
    <property type="entry name" value="Folate_rec"/>
    <property type="match status" value="1"/>
</dbReference>
<organism evidence="5 6">
    <name type="scientific">Galeopterus variegatus</name>
    <name type="common">Malayan flying lemur</name>
    <name type="synonym">Cynocephalus variegatus</name>
    <dbReference type="NCBI Taxonomy" id="482537"/>
    <lineage>
        <taxon>Eukaryota</taxon>
        <taxon>Metazoa</taxon>
        <taxon>Chordata</taxon>
        <taxon>Craniata</taxon>
        <taxon>Vertebrata</taxon>
        <taxon>Euteleostomi</taxon>
        <taxon>Mammalia</taxon>
        <taxon>Eutheria</taxon>
        <taxon>Euarchontoglires</taxon>
        <taxon>Dermoptera</taxon>
        <taxon>Cynocephalidae</taxon>
        <taxon>Galeopterus</taxon>
    </lineage>
</organism>
<evidence type="ECO:0000256" key="1">
    <source>
        <dbReference type="ARBA" id="ARBA00007932"/>
    </source>
</evidence>
<evidence type="ECO:0000259" key="4">
    <source>
        <dbReference type="Pfam" id="PF03024"/>
    </source>
</evidence>
<gene>
    <name evidence="6" type="primary">RTBDN</name>
</gene>
<sequence>MPNFTHHPSWLLSQVDMASRGHIRPRGLSWILQLTLAWVLLGACRGSRPLQARSQGHNGLKADLGTGQLRLAGHCCPWEMDTPETSGPEIFPERCRAPSPGCESFLGQLQLTLRSRFRLLLLGVRQVQPLCAELCQAWFATCEADVMCGPAWFPLPEKRGCESGCRTYGQPPGNLQEHSSSPTLCPHSGPALRLPDLALQP</sequence>
<keyword evidence="5" id="KW-1185">Reference proteome</keyword>
<comment type="similarity">
    <text evidence="1">Belongs to the folate receptor family.</text>
</comment>
<feature type="domain" description="Folate receptor-like" evidence="4">
    <location>
        <begin position="74"/>
        <end position="170"/>
    </location>
</feature>
<dbReference type="PANTHER" id="PTHR10517">
    <property type="entry name" value="FOLATE RECEPTOR"/>
    <property type="match status" value="1"/>
</dbReference>
<reference evidence="6" key="1">
    <citation type="submission" date="2025-08" db="UniProtKB">
        <authorList>
            <consortium name="RefSeq"/>
        </authorList>
    </citation>
    <scope>IDENTIFICATION</scope>
</reference>
<evidence type="ECO:0000256" key="2">
    <source>
        <dbReference type="ARBA" id="ARBA00022729"/>
    </source>
</evidence>